<dbReference type="Gene3D" id="1.20.1260.10">
    <property type="match status" value="1"/>
</dbReference>
<feature type="domain" description="DUF4142" evidence="2">
    <location>
        <begin position="36"/>
        <end position="172"/>
    </location>
</feature>
<dbReference type="Proteomes" id="UP000218366">
    <property type="component" value="Unassembled WGS sequence"/>
</dbReference>
<proteinExistence type="predicted"/>
<dbReference type="OrthoDB" id="8005547at2"/>
<dbReference type="PANTHER" id="PTHR38593">
    <property type="entry name" value="BLR2558 PROTEIN"/>
    <property type="match status" value="1"/>
</dbReference>
<feature type="chain" id="PRO_5013399672" description="DUF4142 domain-containing protein" evidence="1">
    <location>
        <begin position="22"/>
        <end position="178"/>
    </location>
</feature>
<evidence type="ECO:0000259" key="2">
    <source>
        <dbReference type="Pfam" id="PF13628"/>
    </source>
</evidence>
<feature type="signal peptide" evidence="1">
    <location>
        <begin position="1"/>
        <end position="21"/>
    </location>
</feature>
<dbReference type="EMBL" id="NWMW01000002">
    <property type="protein sequence ID" value="PCD02133.1"/>
    <property type="molecule type" value="Genomic_DNA"/>
</dbReference>
<comment type="caution">
    <text evidence="3">The sequence shown here is derived from an EMBL/GenBank/DDBJ whole genome shotgun (WGS) entry which is preliminary data.</text>
</comment>
<accession>A0A2A4AYW4</accession>
<dbReference type="AlphaFoldDB" id="A0A2A4AYW4"/>
<dbReference type="PANTHER" id="PTHR38593:SF1">
    <property type="entry name" value="BLR2558 PROTEIN"/>
    <property type="match status" value="1"/>
</dbReference>
<dbReference type="RefSeq" id="WP_096343511.1">
    <property type="nucleotide sequence ID" value="NZ_NWMW01000002.1"/>
</dbReference>
<gene>
    <name evidence="3" type="ORF">COC42_11710</name>
</gene>
<evidence type="ECO:0000313" key="3">
    <source>
        <dbReference type="EMBL" id="PCD02133.1"/>
    </source>
</evidence>
<organism evidence="3 4">
    <name type="scientific">Sphingomonas spermidinifaciens</name>
    <dbReference type="NCBI Taxonomy" id="1141889"/>
    <lineage>
        <taxon>Bacteria</taxon>
        <taxon>Pseudomonadati</taxon>
        <taxon>Pseudomonadota</taxon>
        <taxon>Alphaproteobacteria</taxon>
        <taxon>Sphingomonadales</taxon>
        <taxon>Sphingomonadaceae</taxon>
        <taxon>Sphingomonas</taxon>
    </lineage>
</organism>
<dbReference type="InterPro" id="IPR012347">
    <property type="entry name" value="Ferritin-like"/>
</dbReference>
<dbReference type="Pfam" id="PF13628">
    <property type="entry name" value="DUF4142"/>
    <property type="match status" value="1"/>
</dbReference>
<evidence type="ECO:0000256" key="1">
    <source>
        <dbReference type="SAM" id="SignalP"/>
    </source>
</evidence>
<protein>
    <recommendedName>
        <fullName evidence="2">DUF4142 domain-containing protein</fullName>
    </recommendedName>
</protein>
<keyword evidence="1" id="KW-0732">Signal</keyword>
<sequence>MKTLAFLSAACLFAGAVAAPAQTPPPPPPAAAKSQAPAYVAAAGQSDLFEINSSRIAVRKAQNPAVRQFAQMLIDHHQKTTAATLAAARAAKVKTPPPPRLEAGATASIRELERASGADFDRIYLGQQVPAHRAALDLHTAYSQGGDKAELKASAASAVPIVQQHLDQAQRLASGGGA</sequence>
<keyword evidence="4" id="KW-1185">Reference proteome</keyword>
<reference evidence="3 4" key="1">
    <citation type="submission" date="2017-09" db="EMBL/GenBank/DDBJ databases">
        <title>Sphingomonas spermidinifaciens 9NM-10, whole genome shotgun sequence.</title>
        <authorList>
            <person name="Feng G."/>
            <person name="Zhu H."/>
        </authorList>
    </citation>
    <scope>NUCLEOTIDE SEQUENCE [LARGE SCALE GENOMIC DNA]</scope>
    <source>
        <strain evidence="3 4">9NM-10</strain>
    </source>
</reference>
<evidence type="ECO:0000313" key="4">
    <source>
        <dbReference type="Proteomes" id="UP000218366"/>
    </source>
</evidence>
<dbReference type="InterPro" id="IPR025419">
    <property type="entry name" value="DUF4142"/>
</dbReference>
<name>A0A2A4AYW4_9SPHN</name>